<evidence type="ECO:0000313" key="4">
    <source>
        <dbReference type="EMBL" id="OZC03269.1"/>
    </source>
</evidence>
<dbReference type="AlphaFoldDB" id="A0A259TZT8"/>
<feature type="region of interest" description="Disordered" evidence="1">
    <location>
        <begin position="307"/>
        <end position="330"/>
    </location>
</feature>
<evidence type="ECO:0000259" key="3">
    <source>
        <dbReference type="Pfam" id="PF13349"/>
    </source>
</evidence>
<name>A0A259TZT8_9BACT</name>
<evidence type="ECO:0000313" key="5">
    <source>
        <dbReference type="Proteomes" id="UP000216446"/>
    </source>
</evidence>
<dbReference type="InParanoid" id="A0A259TZT8"/>
<dbReference type="InterPro" id="IPR025164">
    <property type="entry name" value="Toastrack_DUF4097"/>
</dbReference>
<dbReference type="EMBL" id="MQWB01000001">
    <property type="protein sequence ID" value="OZC03269.1"/>
    <property type="molecule type" value="Genomic_DNA"/>
</dbReference>
<feature type="domain" description="DUF4097" evidence="3">
    <location>
        <begin position="70"/>
        <end position="273"/>
    </location>
</feature>
<gene>
    <name evidence="4" type="ORF">BSZ36_09935</name>
</gene>
<accession>A0A259TZT8</accession>
<dbReference type="PANTHER" id="PTHR34094:SF1">
    <property type="entry name" value="PROTEIN FAM185A"/>
    <property type="match status" value="1"/>
</dbReference>
<dbReference type="OrthoDB" id="1523836at2"/>
<comment type="caution">
    <text evidence="4">The sequence shown here is derived from an EMBL/GenBank/DDBJ whole genome shotgun (WGS) entry which is preliminary data.</text>
</comment>
<reference evidence="4 5" key="1">
    <citation type="submission" date="2016-11" db="EMBL/GenBank/DDBJ databases">
        <title>Study of marine rhodopsin-containing bacteria.</title>
        <authorList>
            <person name="Yoshizawa S."/>
            <person name="Kumagai Y."/>
            <person name="Kogure K."/>
        </authorList>
    </citation>
    <scope>NUCLEOTIDE SEQUENCE [LARGE SCALE GENOMIC DNA]</scope>
    <source>
        <strain evidence="4 5">SG-29</strain>
    </source>
</reference>
<protein>
    <recommendedName>
        <fullName evidence="3">DUF4097 domain-containing protein</fullName>
    </recommendedName>
</protein>
<feature type="signal peptide" evidence="2">
    <location>
        <begin position="1"/>
        <end position="26"/>
    </location>
</feature>
<keyword evidence="2" id="KW-0732">Signal</keyword>
<sequence>MSISPRRTFQRLALVGVGLLSTAFVAQHLSASGGTHAAQAHEKEYEVRTVRADDDVLYERSFAVQRGGDLVVKLGSERVEILRARGREATVTVRGEGRDARSEFERRRFTASRAANALTVRTDPPRSVRMRSRDARFVVTIEIPAEFNGRIDVGSGSVRVDEVVGNLDVNTGSGSVTVGSARGRRIVLDTGSGSIRAESLDGAIRADTGSGAIRIDAVRGSFEGDTGSGSIRVERADVDRFSADTGSGAVSAGLWRDAEVDIDTGSGRVELTLPRRARADVDLSGRPIRIDNALGFRGEQRRGDARGEIGGGGPDMDIHTGSGGITLNAR</sequence>
<feature type="chain" id="PRO_5012266303" description="DUF4097 domain-containing protein" evidence="2">
    <location>
        <begin position="27"/>
        <end position="330"/>
    </location>
</feature>
<keyword evidence="5" id="KW-1185">Reference proteome</keyword>
<dbReference type="Proteomes" id="UP000216446">
    <property type="component" value="Unassembled WGS sequence"/>
</dbReference>
<dbReference type="Pfam" id="PF13349">
    <property type="entry name" value="DUF4097"/>
    <property type="match status" value="1"/>
</dbReference>
<evidence type="ECO:0000256" key="2">
    <source>
        <dbReference type="SAM" id="SignalP"/>
    </source>
</evidence>
<dbReference type="PANTHER" id="PTHR34094">
    <property type="match status" value="1"/>
</dbReference>
<evidence type="ECO:0000256" key="1">
    <source>
        <dbReference type="SAM" id="MobiDB-lite"/>
    </source>
</evidence>
<dbReference type="RefSeq" id="WP_094548442.1">
    <property type="nucleotide sequence ID" value="NZ_MQWB01000001.1"/>
</dbReference>
<proteinExistence type="predicted"/>
<organism evidence="4 5">
    <name type="scientific">Rubricoccus marinus</name>
    <dbReference type="NCBI Taxonomy" id="716817"/>
    <lineage>
        <taxon>Bacteria</taxon>
        <taxon>Pseudomonadati</taxon>
        <taxon>Rhodothermota</taxon>
        <taxon>Rhodothermia</taxon>
        <taxon>Rhodothermales</taxon>
        <taxon>Rubricoccaceae</taxon>
        <taxon>Rubricoccus</taxon>
    </lineage>
</organism>